<dbReference type="EMBL" id="JBHTEY010000004">
    <property type="protein sequence ID" value="MFC7616394.1"/>
    <property type="molecule type" value="Genomic_DNA"/>
</dbReference>
<feature type="transmembrane region" description="Helical" evidence="1">
    <location>
        <begin position="57"/>
        <end position="77"/>
    </location>
</feature>
<protein>
    <submittedName>
        <fullName evidence="2">MFS transporter</fullName>
    </submittedName>
</protein>
<keyword evidence="1" id="KW-0812">Transmembrane</keyword>
<dbReference type="Gene3D" id="1.20.1250.20">
    <property type="entry name" value="MFS general substrate transporter like domains"/>
    <property type="match status" value="1"/>
</dbReference>
<feature type="transmembrane region" description="Helical" evidence="1">
    <location>
        <begin position="83"/>
        <end position="100"/>
    </location>
</feature>
<sequence>MANAVVSAVVMTTLVVGPFHLGALGLAPGLVGLVMSVGPVVSALTGVPAGRATDRHGARGVALVGLAGVVAGTALLAVAPTSVVGYAVPLAVVTASYALFQAANNTAVMADVPRTAAGRSRACSPCPATWA</sequence>
<dbReference type="InterPro" id="IPR011701">
    <property type="entry name" value="MFS"/>
</dbReference>
<keyword evidence="3" id="KW-1185">Reference proteome</keyword>
<proteinExistence type="predicted"/>
<reference evidence="3" key="1">
    <citation type="journal article" date="2019" name="Int. J. Syst. Evol. Microbiol.">
        <title>The Global Catalogue of Microorganisms (GCM) 10K type strain sequencing project: providing services to taxonomists for standard genome sequencing and annotation.</title>
        <authorList>
            <consortium name="The Broad Institute Genomics Platform"/>
            <consortium name="The Broad Institute Genome Sequencing Center for Infectious Disease"/>
            <person name="Wu L."/>
            <person name="Ma J."/>
        </authorList>
    </citation>
    <scope>NUCLEOTIDE SEQUENCE [LARGE SCALE GENOMIC DNA]</scope>
    <source>
        <strain evidence="3">JCM 17695</strain>
    </source>
</reference>
<dbReference type="InterPro" id="IPR036259">
    <property type="entry name" value="MFS_trans_sf"/>
</dbReference>
<feature type="transmembrane region" description="Helical" evidence="1">
    <location>
        <begin position="20"/>
        <end position="45"/>
    </location>
</feature>
<dbReference type="Proteomes" id="UP001596512">
    <property type="component" value="Unassembled WGS sequence"/>
</dbReference>
<comment type="caution">
    <text evidence="2">The sequence shown here is derived from an EMBL/GenBank/DDBJ whole genome shotgun (WGS) entry which is preliminary data.</text>
</comment>
<evidence type="ECO:0000313" key="2">
    <source>
        <dbReference type="EMBL" id="MFC7616394.1"/>
    </source>
</evidence>
<evidence type="ECO:0000256" key="1">
    <source>
        <dbReference type="SAM" id="Phobius"/>
    </source>
</evidence>
<name>A0ABW2TTD3_9PSEU</name>
<keyword evidence="1" id="KW-0472">Membrane</keyword>
<dbReference type="Pfam" id="PF07690">
    <property type="entry name" value="MFS_1"/>
    <property type="match status" value="1"/>
</dbReference>
<evidence type="ECO:0000313" key="3">
    <source>
        <dbReference type="Proteomes" id="UP001596512"/>
    </source>
</evidence>
<organism evidence="2 3">
    <name type="scientific">Actinokineospora soli</name>
    <dbReference type="NCBI Taxonomy" id="1048753"/>
    <lineage>
        <taxon>Bacteria</taxon>
        <taxon>Bacillati</taxon>
        <taxon>Actinomycetota</taxon>
        <taxon>Actinomycetes</taxon>
        <taxon>Pseudonocardiales</taxon>
        <taxon>Pseudonocardiaceae</taxon>
        <taxon>Actinokineospora</taxon>
    </lineage>
</organism>
<dbReference type="SUPFAM" id="SSF103473">
    <property type="entry name" value="MFS general substrate transporter"/>
    <property type="match status" value="1"/>
</dbReference>
<accession>A0ABW2TTD3</accession>
<gene>
    <name evidence="2" type="ORF">ACFQV2_25910</name>
</gene>
<keyword evidence="1" id="KW-1133">Transmembrane helix</keyword>